<proteinExistence type="predicted"/>
<reference evidence="1 2" key="1">
    <citation type="journal article" date="2019" name="Appl. Microbiol. Biotechnol.">
        <title>Genome sequence of Isaria javanica and comparative genome analysis insights into family S53 peptidase evolution in fungal entomopathogens.</title>
        <authorList>
            <person name="Lin R."/>
            <person name="Zhang X."/>
            <person name="Xin B."/>
            <person name="Zou M."/>
            <person name="Gao Y."/>
            <person name="Qin F."/>
            <person name="Hu Q."/>
            <person name="Xie B."/>
            <person name="Cheng X."/>
        </authorList>
    </citation>
    <scope>NUCLEOTIDE SEQUENCE [LARGE SCALE GENOMIC DNA]</scope>
    <source>
        <strain evidence="1 2">IJ1G</strain>
    </source>
</reference>
<protein>
    <submittedName>
        <fullName evidence="1">Uncharacterized protein</fullName>
    </submittedName>
</protein>
<sequence length="277" mass="30425">MSFTKTYFLCPTSDFIHPPPAGPLSLGSILRSTSTPQYPLNRADVIAVPDTSISLIVETDWKKTVSTSQKVWPWCLCSVPAATTGTEAEVAHSNQTSNTFAFDTLTTLSFEPTQEYVQEAIKAAPAVRSWLKEPRQRFAPSCSLYLVTGMKLVKGAMINFSTSKNRAATGKFGVNVLTVPLTVGPKGHWNSAATEETKFSRESEFVFAFRLKRLKFGRNVKMEEYNKGAFLAVDDEEEEGNDASLSVLIEDVDGSEIKTAKTVPDVTENGMVYCVPN</sequence>
<evidence type="ECO:0000313" key="1">
    <source>
        <dbReference type="EMBL" id="TQW00828.1"/>
    </source>
</evidence>
<name>A0A545WDT6_9HYPO</name>
<evidence type="ECO:0000313" key="2">
    <source>
        <dbReference type="Proteomes" id="UP000315783"/>
    </source>
</evidence>
<comment type="caution">
    <text evidence="1">The sequence shown here is derived from an EMBL/GenBank/DDBJ whole genome shotgun (WGS) entry which is preliminary data.</text>
</comment>
<dbReference type="AlphaFoldDB" id="A0A545WDT6"/>
<accession>A0A545WDT6</accession>
<organism evidence="1 2">
    <name type="scientific">Cordyceps javanica</name>
    <dbReference type="NCBI Taxonomy" id="43265"/>
    <lineage>
        <taxon>Eukaryota</taxon>
        <taxon>Fungi</taxon>
        <taxon>Dikarya</taxon>
        <taxon>Ascomycota</taxon>
        <taxon>Pezizomycotina</taxon>
        <taxon>Sordariomycetes</taxon>
        <taxon>Hypocreomycetidae</taxon>
        <taxon>Hypocreales</taxon>
        <taxon>Cordycipitaceae</taxon>
        <taxon>Cordyceps</taxon>
    </lineage>
</organism>
<dbReference type="EMBL" id="SPUK01000001">
    <property type="protein sequence ID" value="TQW00828.1"/>
    <property type="molecule type" value="Genomic_DNA"/>
</dbReference>
<gene>
    <name evidence="1" type="ORF">IF1G_00759</name>
</gene>
<dbReference type="Proteomes" id="UP000315783">
    <property type="component" value="Unassembled WGS sequence"/>
</dbReference>
<dbReference type="OrthoDB" id="4500473at2759"/>
<keyword evidence="2" id="KW-1185">Reference proteome</keyword>